<accession>A0A6J5KM03</accession>
<feature type="compositionally biased region" description="Basic and acidic residues" evidence="1">
    <location>
        <begin position="28"/>
        <end position="43"/>
    </location>
</feature>
<evidence type="ECO:0000313" key="3">
    <source>
        <dbReference type="EMBL" id="CAB4124665.1"/>
    </source>
</evidence>
<gene>
    <name evidence="4" type="ORF">UFOVP234_69</name>
    <name evidence="2" type="ORF">UFOVP35_3</name>
    <name evidence="3" type="ORF">UFOVP52_44</name>
</gene>
<dbReference type="EMBL" id="LR796190">
    <property type="protein sequence ID" value="CAB4124665.1"/>
    <property type="molecule type" value="Genomic_DNA"/>
</dbReference>
<dbReference type="EMBL" id="LR796166">
    <property type="protein sequence ID" value="CAB4122333.1"/>
    <property type="molecule type" value="Genomic_DNA"/>
</dbReference>
<feature type="region of interest" description="Disordered" evidence="1">
    <location>
        <begin position="1"/>
        <end position="63"/>
    </location>
</feature>
<name>A0A6J5KM03_9CAUD</name>
<organism evidence="2">
    <name type="scientific">uncultured Caudovirales phage</name>
    <dbReference type="NCBI Taxonomy" id="2100421"/>
    <lineage>
        <taxon>Viruses</taxon>
        <taxon>Duplodnaviria</taxon>
        <taxon>Heunggongvirae</taxon>
        <taxon>Uroviricota</taxon>
        <taxon>Caudoviricetes</taxon>
        <taxon>Peduoviridae</taxon>
        <taxon>Maltschvirus</taxon>
        <taxon>Maltschvirus maltsch</taxon>
    </lineage>
</organism>
<proteinExistence type="predicted"/>
<protein>
    <submittedName>
        <fullName evidence="2">Uncharacterized protein</fullName>
    </submittedName>
</protein>
<reference evidence="2" key="1">
    <citation type="submission" date="2020-04" db="EMBL/GenBank/DDBJ databases">
        <authorList>
            <person name="Chiriac C."/>
            <person name="Salcher M."/>
            <person name="Ghai R."/>
            <person name="Kavagutti S V."/>
        </authorList>
    </citation>
    <scope>NUCLEOTIDE SEQUENCE</scope>
</reference>
<evidence type="ECO:0000313" key="4">
    <source>
        <dbReference type="EMBL" id="CAB5219925.1"/>
    </source>
</evidence>
<evidence type="ECO:0000256" key="1">
    <source>
        <dbReference type="SAM" id="MobiDB-lite"/>
    </source>
</evidence>
<evidence type="ECO:0000313" key="2">
    <source>
        <dbReference type="EMBL" id="CAB4122333.1"/>
    </source>
</evidence>
<dbReference type="EMBL" id="LR798280">
    <property type="protein sequence ID" value="CAB5219925.1"/>
    <property type="molecule type" value="Genomic_DNA"/>
</dbReference>
<sequence length="348" mass="36022">MGQFKPMVKMETTEPSVILKLKKGGHVNRKEESKEEHGHKAMSCDDSYASGGSSPKKPSMKERRNAMFVTSMKKGGKADGGLMGPPVGAPVRSGLPAVSPAVARALAARAIANRPAATPAMMKKGGSSDLAQDKAMIKKAFKEHDMQEHKGDKGTKIKLKTGGTVEGNAGKFLNKINDADKKDTSIGKTGSVKEGAAGYKDGGTITGNVGKFAKTKMHDGDKKDTSIGKTGEVKAGLAGYKKGGTINGNEMKFVNDNVNDGDKFDSAHGTTGVREGAGGYKKGGTAKKAYATGGSVINDGGPVAYPKHFVSKPISNIAQSGTFKKGGSVSKFADGGGVDAMKRLLGAK</sequence>